<keyword evidence="9 17" id="KW-0418">Kinase</keyword>
<feature type="transmembrane region" description="Helical" evidence="14">
    <location>
        <begin position="192"/>
        <end position="211"/>
    </location>
</feature>
<keyword evidence="11 14" id="KW-1133">Transmembrane helix</keyword>
<evidence type="ECO:0000313" key="17">
    <source>
        <dbReference type="EMBL" id="KNY26487.1"/>
    </source>
</evidence>
<keyword evidence="7 14" id="KW-0812">Transmembrane</keyword>
<keyword evidence="5" id="KW-0597">Phosphoprotein</keyword>
<dbReference type="InterPro" id="IPR036890">
    <property type="entry name" value="HATPase_C_sf"/>
</dbReference>
<evidence type="ECO:0000313" key="18">
    <source>
        <dbReference type="Proteomes" id="UP000036923"/>
    </source>
</evidence>
<proteinExistence type="predicted"/>
<dbReference type="GO" id="GO:0000155">
    <property type="term" value="F:phosphorelay sensor kinase activity"/>
    <property type="evidence" value="ECO:0007669"/>
    <property type="project" value="InterPro"/>
</dbReference>
<feature type="domain" description="HAMP" evidence="16">
    <location>
        <begin position="212"/>
        <end position="264"/>
    </location>
</feature>
<accession>A0A0L6JM57</accession>
<dbReference type="GO" id="GO:0005524">
    <property type="term" value="F:ATP binding"/>
    <property type="evidence" value="ECO:0007669"/>
    <property type="project" value="UniProtKB-KW"/>
</dbReference>
<evidence type="ECO:0000259" key="16">
    <source>
        <dbReference type="PROSITE" id="PS50885"/>
    </source>
</evidence>
<dbReference type="STRING" id="398512.Bccel_1752"/>
<keyword evidence="8" id="KW-0547">Nucleotide-binding</keyword>
<evidence type="ECO:0000256" key="1">
    <source>
        <dbReference type="ARBA" id="ARBA00000085"/>
    </source>
</evidence>
<dbReference type="PROSITE" id="PS50109">
    <property type="entry name" value="HIS_KIN"/>
    <property type="match status" value="1"/>
</dbReference>
<keyword evidence="10" id="KW-0067">ATP-binding</keyword>
<dbReference type="CDD" id="cd00075">
    <property type="entry name" value="HATPase"/>
    <property type="match status" value="1"/>
</dbReference>
<dbReference type="InterPro" id="IPR036097">
    <property type="entry name" value="HisK_dim/P_sf"/>
</dbReference>
<dbReference type="SUPFAM" id="SSF55874">
    <property type="entry name" value="ATPase domain of HSP90 chaperone/DNA topoisomerase II/histidine kinase"/>
    <property type="match status" value="1"/>
</dbReference>
<evidence type="ECO:0000259" key="15">
    <source>
        <dbReference type="PROSITE" id="PS50109"/>
    </source>
</evidence>
<keyword evidence="4" id="KW-1003">Cell membrane</keyword>
<comment type="caution">
    <text evidence="17">The sequence shown here is derived from an EMBL/GenBank/DDBJ whole genome shotgun (WGS) entry which is preliminary data.</text>
</comment>
<keyword evidence="18" id="KW-1185">Reference proteome</keyword>
<evidence type="ECO:0000256" key="14">
    <source>
        <dbReference type="SAM" id="Phobius"/>
    </source>
</evidence>
<dbReference type="Proteomes" id="UP000036923">
    <property type="component" value="Unassembled WGS sequence"/>
</dbReference>
<reference evidence="18" key="1">
    <citation type="submission" date="2015-07" db="EMBL/GenBank/DDBJ databases">
        <title>Near-Complete Genome Sequence of the Cellulolytic Bacterium Bacteroides (Pseudobacteroides) cellulosolvens ATCC 35603.</title>
        <authorList>
            <person name="Dassa B."/>
            <person name="Utturkar S.M."/>
            <person name="Klingeman D.M."/>
            <person name="Hurt R.A."/>
            <person name="Keller M."/>
            <person name="Xu J."/>
            <person name="Reddy Y.H.K."/>
            <person name="Borovok I."/>
            <person name="Grinberg I.R."/>
            <person name="Lamed R."/>
            <person name="Zhivin O."/>
            <person name="Bayer E.A."/>
            <person name="Brown S.D."/>
        </authorList>
    </citation>
    <scope>NUCLEOTIDE SEQUENCE [LARGE SCALE GENOMIC DNA]</scope>
    <source>
        <strain evidence="18">DSM 2933</strain>
    </source>
</reference>
<dbReference type="InterPro" id="IPR003661">
    <property type="entry name" value="HisK_dim/P_dom"/>
</dbReference>
<evidence type="ECO:0000256" key="6">
    <source>
        <dbReference type="ARBA" id="ARBA00022679"/>
    </source>
</evidence>
<evidence type="ECO:0000256" key="11">
    <source>
        <dbReference type="ARBA" id="ARBA00022989"/>
    </source>
</evidence>
<evidence type="ECO:0000256" key="9">
    <source>
        <dbReference type="ARBA" id="ARBA00022777"/>
    </source>
</evidence>
<dbReference type="CDD" id="cd00082">
    <property type="entry name" value="HisKA"/>
    <property type="match status" value="1"/>
</dbReference>
<feature type="transmembrane region" description="Helical" evidence="14">
    <location>
        <begin position="14"/>
        <end position="41"/>
    </location>
</feature>
<dbReference type="SUPFAM" id="SSF158472">
    <property type="entry name" value="HAMP domain-like"/>
    <property type="match status" value="1"/>
</dbReference>
<comment type="subcellular location">
    <subcellularLocation>
        <location evidence="2">Cell membrane</location>
        <topology evidence="2">Multi-pass membrane protein</topology>
    </subcellularLocation>
</comment>
<evidence type="ECO:0000256" key="13">
    <source>
        <dbReference type="ARBA" id="ARBA00023136"/>
    </source>
</evidence>
<dbReference type="GO" id="GO:0005886">
    <property type="term" value="C:plasma membrane"/>
    <property type="evidence" value="ECO:0007669"/>
    <property type="project" value="UniProtKB-SubCell"/>
</dbReference>
<dbReference type="Gene3D" id="6.10.340.10">
    <property type="match status" value="1"/>
</dbReference>
<comment type="catalytic activity">
    <reaction evidence="1">
        <text>ATP + protein L-histidine = ADP + protein N-phospho-L-histidine.</text>
        <dbReference type="EC" id="2.7.13.3"/>
    </reaction>
</comment>
<dbReference type="CDD" id="cd06225">
    <property type="entry name" value="HAMP"/>
    <property type="match status" value="1"/>
</dbReference>
<evidence type="ECO:0000256" key="8">
    <source>
        <dbReference type="ARBA" id="ARBA00022741"/>
    </source>
</evidence>
<dbReference type="InterPro" id="IPR005467">
    <property type="entry name" value="His_kinase_dom"/>
</dbReference>
<dbReference type="eggNOG" id="COG2205">
    <property type="taxonomic scope" value="Bacteria"/>
</dbReference>
<evidence type="ECO:0000256" key="7">
    <source>
        <dbReference type="ARBA" id="ARBA00022692"/>
    </source>
</evidence>
<keyword evidence="13 14" id="KW-0472">Membrane</keyword>
<dbReference type="InterPro" id="IPR003660">
    <property type="entry name" value="HAMP_dom"/>
</dbReference>
<dbReference type="Gene3D" id="3.30.565.10">
    <property type="entry name" value="Histidine kinase-like ATPase, C-terminal domain"/>
    <property type="match status" value="1"/>
</dbReference>
<feature type="domain" description="Histidine kinase" evidence="15">
    <location>
        <begin position="272"/>
        <end position="436"/>
    </location>
</feature>
<name>A0A0L6JM57_9FIRM</name>
<evidence type="ECO:0000256" key="4">
    <source>
        <dbReference type="ARBA" id="ARBA00022475"/>
    </source>
</evidence>
<organism evidence="17 18">
    <name type="scientific">Pseudobacteroides cellulosolvens ATCC 35603 = DSM 2933</name>
    <dbReference type="NCBI Taxonomy" id="398512"/>
    <lineage>
        <taxon>Bacteria</taxon>
        <taxon>Bacillati</taxon>
        <taxon>Bacillota</taxon>
        <taxon>Clostridia</taxon>
        <taxon>Eubacteriales</taxon>
        <taxon>Oscillospiraceae</taxon>
        <taxon>Pseudobacteroides</taxon>
    </lineage>
</organism>
<evidence type="ECO:0000256" key="5">
    <source>
        <dbReference type="ARBA" id="ARBA00022553"/>
    </source>
</evidence>
<evidence type="ECO:0000256" key="12">
    <source>
        <dbReference type="ARBA" id="ARBA00023012"/>
    </source>
</evidence>
<dbReference type="PANTHER" id="PTHR45528:SF1">
    <property type="entry name" value="SENSOR HISTIDINE KINASE CPXA"/>
    <property type="match status" value="1"/>
</dbReference>
<dbReference type="PROSITE" id="PS50885">
    <property type="entry name" value="HAMP"/>
    <property type="match status" value="1"/>
</dbReference>
<protein>
    <recommendedName>
        <fullName evidence="3">histidine kinase</fullName>
        <ecNumber evidence="3">2.7.13.3</ecNumber>
    </recommendedName>
</protein>
<dbReference type="SUPFAM" id="SSF47384">
    <property type="entry name" value="Homodimeric domain of signal transducing histidine kinase"/>
    <property type="match status" value="1"/>
</dbReference>
<evidence type="ECO:0000256" key="3">
    <source>
        <dbReference type="ARBA" id="ARBA00012438"/>
    </source>
</evidence>
<dbReference type="PANTHER" id="PTHR45528">
    <property type="entry name" value="SENSOR HISTIDINE KINASE CPXA"/>
    <property type="match status" value="1"/>
</dbReference>
<evidence type="ECO:0000256" key="10">
    <source>
        <dbReference type="ARBA" id="ARBA00022840"/>
    </source>
</evidence>
<dbReference type="Gene3D" id="1.10.287.130">
    <property type="match status" value="1"/>
</dbReference>
<dbReference type="Pfam" id="PF02518">
    <property type="entry name" value="HATPase_c"/>
    <property type="match status" value="1"/>
</dbReference>
<dbReference type="Pfam" id="PF00672">
    <property type="entry name" value="HAMP"/>
    <property type="match status" value="1"/>
</dbReference>
<dbReference type="AlphaFoldDB" id="A0A0L6JM57"/>
<keyword evidence="6" id="KW-0808">Transferase</keyword>
<dbReference type="InterPro" id="IPR003594">
    <property type="entry name" value="HATPase_dom"/>
</dbReference>
<gene>
    <name evidence="17" type="ORF">Bccel_1752</name>
</gene>
<dbReference type="EMBL" id="LGTC01000001">
    <property type="protein sequence ID" value="KNY26487.1"/>
    <property type="molecule type" value="Genomic_DNA"/>
</dbReference>
<dbReference type="SMART" id="SM00388">
    <property type="entry name" value="HisKA"/>
    <property type="match status" value="1"/>
</dbReference>
<keyword evidence="12" id="KW-0902">Two-component regulatory system</keyword>
<sequence>MKFNLNRLKLKWKIFAYMIGFCAVLLFILWLFQTVFIDWFYRNIKMMEIKHSTKSITDNIDNKNLPDIIYNIANNKDICIEVLDKNSNVVYSADVIQGCAIHHMNFSDKLELVTNANNNNGEYYDYMPVLTMGHLNIFKGFEGKFPEVEYKPVQSLIYVKIVKSLSGRSFAIFINSNLSPVSSTVKTLRYQLSIVIFIMIVLAVLLALIIAKHVSRPIEEINKSAKVLATGNYDTHFDGKGFREISELSDTLNTTSSELKKVELLRRELMANISHDLRTPLSLIYGFAEIMHDFPDEITQEQTRIIMDETVRLTSLVNDVLDISKLESGVHNLKKVPFNITQSINETTLRIAELVKRDGYNFTFTYDREVIVSADEVNINQAFYNLLVNAINYTGDDKTITIRQILSKEIVRIEVADTGMGIPRRICPIYGIVITR</sequence>
<evidence type="ECO:0000256" key="2">
    <source>
        <dbReference type="ARBA" id="ARBA00004651"/>
    </source>
</evidence>
<dbReference type="InterPro" id="IPR050398">
    <property type="entry name" value="HssS/ArlS-like"/>
</dbReference>
<dbReference type="EC" id="2.7.13.3" evidence="3"/>
<dbReference type="Pfam" id="PF00512">
    <property type="entry name" value="HisKA"/>
    <property type="match status" value="1"/>
</dbReference>